<keyword evidence="9" id="KW-1185">Reference proteome</keyword>
<dbReference type="NCBIfam" id="TIGR00043">
    <property type="entry name" value="rRNA maturation RNase YbeY"/>
    <property type="match status" value="1"/>
</dbReference>
<dbReference type="Proteomes" id="UP000007014">
    <property type="component" value="Chromosome 20"/>
</dbReference>
<evidence type="ECO:0000256" key="2">
    <source>
        <dbReference type="ARBA" id="ARBA00010875"/>
    </source>
</evidence>
<dbReference type="InterPro" id="IPR020549">
    <property type="entry name" value="YbeY_CS"/>
</dbReference>
<accession>M1UXI3</accession>
<dbReference type="OrthoDB" id="27226at2759"/>
<keyword evidence="6" id="KW-0378">Hydrolase</keyword>
<dbReference type="GO" id="GO:0006364">
    <property type="term" value="P:rRNA processing"/>
    <property type="evidence" value="ECO:0007669"/>
    <property type="project" value="InterPro"/>
</dbReference>
<evidence type="ECO:0000256" key="6">
    <source>
        <dbReference type="ARBA" id="ARBA00022801"/>
    </source>
</evidence>
<dbReference type="GO" id="GO:0046872">
    <property type="term" value="F:metal ion binding"/>
    <property type="evidence" value="ECO:0007669"/>
    <property type="project" value="UniProtKB-KW"/>
</dbReference>
<dbReference type="HOGENOM" id="CLU_856216_0_0_1"/>
<dbReference type="Gene3D" id="3.40.390.30">
    <property type="entry name" value="Metalloproteases ('zincins'), catalytic domain"/>
    <property type="match status" value="1"/>
</dbReference>
<keyword evidence="7" id="KW-0862">Zinc</keyword>
<evidence type="ECO:0000313" key="8">
    <source>
        <dbReference type="EMBL" id="BAM83191.1"/>
    </source>
</evidence>
<keyword evidence="3" id="KW-0540">Nuclease</keyword>
<reference evidence="8 9" key="1">
    <citation type="journal article" date="2004" name="Nature">
        <title>Genome sequence of the ultrasmall unicellular red alga Cyanidioschyzon merolae 10D.</title>
        <authorList>
            <person name="Matsuzaki M."/>
            <person name="Misumi O."/>
            <person name="Shin-i T."/>
            <person name="Maruyama S."/>
            <person name="Takahara M."/>
            <person name="Miyagishima S."/>
            <person name="Mori T."/>
            <person name="Nishida K."/>
            <person name="Yagisawa F."/>
            <person name="Nishida K."/>
            <person name="Yoshida Y."/>
            <person name="Nishimura Y."/>
            <person name="Nakao S."/>
            <person name="Kobayashi T."/>
            <person name="Momoyama Y."/>
            <person name="Higashiyama T."/>
            <person name="Minoda A."/>
            <person name="Sano M."/>
            <person name="Nomoto H."/>
            <person name="Oishi K."/>
            <person name="Hayashi H."/>
            <person name="Ohta F."/>
            <person name="Nishizaka S."/>
            <person name="Haga S."/>
            <person name="Miura S."/>
            <person name="Morishita T."/>
            <person name="Kabeya Y."/>
            <person name="Terasawa K."/>
            <person name="Suzuki Y."/>
            <person name="Ishii Y."/>
            <person name="Asakawa S."/>
            <person name="Takano H."/>
            <person name="Ohta N."/>
            <person name="Kuroiwa H."/>
            <person name="Tanaka K."/>
            <person name="Shimizu N."/>
            <person name="Sugano S."/>
            <person name="Sato N."/>
            <person name="Nozaki H."/>
            <person name="Ogasawara N."/>
            <person name="Kohara Y."/>
            <person name="Kuroiwa T."/>
        </authorList>
    </citation>
    <scope>NUCLEOTIDE SEQUENCE [LARGE SCALE GENOMIC DNA]</scope>
    <source>
        <strain evidence="8 9">10D</strain>
    </source>
</reference>
<evidence type="ECO:0000256" key="1">
    <source>
        <dbReference type="ARBA" id="ARBA00001947"/>
    </source>
</evidence>
<dbReference type="AlphaFoldDB" id="M1UXI3"/>
<dbReference type="GO" id="GO:0004519">
    <property type="term" value="F:endonuclease activity"/>
    <property type="evidence" value="ECO:0007669"/>
    <property type="project" value="UniProtKB-KW"/>
</dbReference>
<dbReference type="Gramene" id="CMT202CT">
    <property type="protein sequence ID" value="CMT202CT"/>
    <property type="gene ID" value="CMT202C"/>
</dbReference>
<dbReference type="InterPro" id="IPR002036">
    <property type="entry name" value="YbeY"/>
</dbReference>
<dbReference type="STRING" id="280699.M1UXI3"/>
<dbReference type="GeneID" id="16997709"/>
<organism evidence="8 9">
    <name type="scientific">Cyanidioschyzon merolae (strain NIES-3377 / 10D)</name>
    <name type="common">Unicellular red alga</name>
    <dbReference type="NCBI Taxonomy" id="280699"/>
    <lineage>
        <taxon>Eukaryota</taxon>
        <taxon>Rhodophyta</taxon>
        <taxon>Bangiophyceae</taxon>
        <taxon>Cyanidiales</taxon>
        <taxon>Cyanidiaceae</taxon>
        <taxon>Cyanidioschyzon</taxon>
    </lineage>
</organism>
<evidence type="ECO:0000256" key="5">
    <source>
        <dbReference type="ARBA" id="ARBA00022759"/>
    </source>
</evidence>
<dbReference type="PANTHER" id="PTHR46986">
    <property type="entry name" value="ENDORIBONUCLEASE YBEY, CHLOROPLASTIC"/>
    <property type="match status" value="1"/>
</dbReference>
<name>M1UXI3_CYAM1</name>
<dbReference type="InterPro" id="IPR023091">
    <property type="entry name" value="MetalPrtase_cat_dom_sf_prd"/>
</dbReference>
<evidence type="ECO:0000256" key="3">
    <source>
        <dbReference type="ARBA" id="ARBA00022722"/>
    </source>
</evidence>
<sequence length="325" mass="36160">MKRGPSMFVGAVFGPAPCRVGGRCSWSPRFSREAQEVQFPCSFSSGVAKCSPNSSYYSKTAEKSALWRNDAQQRAFARCLADAEHRSIAPRVRRQARRPRLRVLASPSEDLSLAPAALESVLSWCRRDARDALRAALAVTLPSLAPLSAKAATACPQTPELHQGQRQALSSGVVGSTQDSLDSERRFIAPLEKVFMQEPVPSQIELSIYLCTDAHIQLLNKHYRSVDAPTDVLSFPQQQLRILGDVVISLDTAQRQAGGRLRDELRTLLLHGILHLLGFDHEIDEQHHILFARAEERITQMLEWRGRGLIAMISERDDHESHDGP</sequence>
<dbReference type="EMBL" id="AP006502">
    <property type="protein sequence ID" value="BAM83191.1"/>
    <property type="molecule type" value="Genomic_DNA"/>
</dbReference>
<evidence type="ECO:0000256" key="7">
    <source>
        <dbReference type="ARBA" id="ARBA00022833"/>
    </source>
</evidence>
<comment type="cofactor">
    <cofactor evidence="1">
        <name>Zn(2+)</name>
        <dbReference type="ChEBI" id="CHEBI:29105"/>
    </cofactor>
</comment>
<dbReference type="Pfam" id="PF02130">
    <property type="entry name" value="YbeY"/>
    <property type="match status" value="1"/>
</dbReference>
<proteinExistence type="inferred from homology"/>
<dbReference type="GO" id="GO:0004222">
    <property type="term" value="F:metalloendopeptidase activity"/>
    <property type="evidence" value="ECO:0007669"/>
    <property type="project" value="InterPro"/>
</dbReference>
<dbReference type="RefSeq" id="XP_005539227.1">
    <property type="nucleotide sequence ID" value="XM_005539170.1"/>
</dbReference>
<gene>
    <name evidence="8" type="ORF">CYME_CMT202C</name>
</gene>
<reference evidence="8 9" key="2">
    <citation type="journal article" date="2007" name="BMC Biol.">
        <title>A 100%-complete sequence reveals unusually simple genomic features in the hot-spring red alga Cyanidioschyzon merolae.</title>
        <authorList>
            <person name="Nozaki H."/>
            <person name="Takano H."/>
            <person name="Misumi O."/>
            <person name="Terasawa K."/>
            <person name="Matsuzaki M."/>
            <person name="Maruyama S."/>
            <person name="Nishida K."/>
            <person name="Yagisawa F."/>
            <person name="Yoshida Y."/>
            <person name="Fujiwara T."/>
            <person name="Takio S."/>
            <person name="Tamura K."/>
            <person name="Chung S.J."/>
            <person name="Nakamura S."/>
            <person name="Kuroiwa H."/>
            <person name="Tanaka K."/>
            <person name="Sato N."/>
            <person name="Kuroiwa T."/>
        </authorList>
    </citation>
    <scope>NUCLEOTIDE SEQUENCE [LARGE SCALE GENOMIC DNA]</scope>
    <source>
        <strain evidence="8 9">10D</strain>
    </source>
</reference>
<dbReference type="PANTHER" id="PTHR46986:SF1">
    <property type="entry name" value="ENDORIBONUCLEASE YBEY, CHLOROPLASTIC"/>
    <property type="match status" value="1"/>
</dbReference>
<dbReference type="SUPFAM" id="SSF55486">
    <property type="entry name" value="Metalloproteases ('zincins'), catalytic domain"/>
    <property type="match status" value="1"/>
</dbReference>
<dbReference type="PROSITE" id="PS01306">
    <property type="entry name" value="UPF0054"/>
    <property type="match status" value="1"/>
</dbReference>
<evidence type="ECO:0000256" key="4">
    <source>
        <dbReference type="ARBA" id="ARBA00022723"/>
    </source>
</evidence>
<keyword evidence="5" id="KW-0255">Endonuclease</keyword>
<dbReference type="KEGG" id="cme:CYME_CMT202C"/>
<dbReference type="HAMAP" id="MF_00009">
    <property type="entry name" value="Endoribonucl_YbeY"/>
    <property type="match status" value="1"/>
</dbReference>
<protein>
    <submittedName>
        <fullName evidence="8">Uncharacterized protein</fullName>
    </submittedName>
</protein>
<evidence type="ECO:0000313" key="9">
    <source>
        <dbReference type="Proteomes" id="UP000007014"/>
    </source>
</evidence>
<keyword evidence="4" id="KW-0479">Metal-binding</keyword>
<comment type="similarity">
    <text evidence="2">Belongs to the endoribonuclease YbeY family.</text>
</comment>